<name>A0ABT9GUU4_9GAMM</name>
<feature type="domain" description="Serine aminopeptidase S33" evidence="1">
    <location>
        <begin position="27"/>
        <end position="153"/>
    </location>
</feature>
<protein>
    <submittedName>
        <fullName evidence="2">Alpha/beta fold hydrolase</fullName>
    </submittedName>
</protein>
<evidence type="ECO:0000313" key="3">
    <source>
        <dbReference type="Proteomes" id="UP001231616"/>
    </source>
</evidence>
<accession>A0ABT9GUU4</accession>
<sequence length="301" mass="34079">MKHQQHSYYLPVSNYQLHIRRLLPLAEPKGSVLMLHGAIENGRIFYSSSGKGLGCYLADHGFAVYCADFAGRGRSLPHSSSGFDHSQQQLICQDIPALLQHVQQLHQQPVHIISHSWGGVLAAASLSRHPELLSQVRSKVCFGTKRKIHRRSLEKRLKIDLIWNQLGSWLARKHGYFPARRWRLGGDDEPRQFLADCIHWIQSDDFVDCSDGFDYGAAAQQVSWPPLWHFVAERDRVLGHPADVQAFITEAGQHQTKLTHLGLAAGALLDYDHISMLTHPKAMNDHFPQLVQWLSELCRAP</sequence>
<reference evidence="2 3" key="1">
    <citation type="submission" date="2023-08" db="EMBL/GenBank/DDBJ databases">
        <authorList>
            <person name="Joshi A."/>
            <person name="Thite S."/>
        </authorList>
    </citation>
    <scope>NUCLEOTIDE SEQUENCE [LARGE SCALE GENOMIC DNA]</scope>
    <source>
        <strain evidence="2 3">AC40</strain>
    </source>
</reference>
<proteinExistence type="predicted"/>
<keyword evidence="3" id="KW-1185">Reference proteome</keyword>
<dbReference type="EMBL" id="JAUZVZ010000002">
    <property type="protein sequence ID" value="MDP4534830.1"/>
    <property type="molecule type" value="Genomic_DNA"/>
</dbReference>
<dbReference type="Pfam" id="PF12146">
    <property type="entry name" value="Hydrolase_4"/>
    <property type="match status" value="1"/>
</dbReference>
<dbReference type="SUPFAM" id="SSF53474">
    <property type="entry name" value="alpha/beta-Hydrolases"/>
    <property type="match status" value="1"/>
</dbReference>
<dbReference type="Gene3D" id="3.40.50.1820">
    <property type="entry name" value="alpha/beta hydrolase"/>
    <property type="match status" value="1"/>
</dbReference>
<keyword evidence="2" id="KW-0378">Hydrolase</keyword>
<dbReference type="RefSeq" id="WP_305892103.1">
    <property type="nucleotide sequence ID" value="NZ_JAUZVZ010000002.1"/>
</dbReference>
<organism evidence="2 3">
    <name type="scientific">Alkalimonas collagenimarina</name>
    <dbReference type="NCBI Taxonomy" id="400390"/>
    <lineage>
        <taxon>Bacteria</taxon>
        <taxon>Pseudomonadati</taxon>
        <taxon>Pseudomonadota</taxon>
        <taxon>Gammaproteobacteria</taxon>
        <taxon>Alkalimonas</taxon>
    </lineage>
</organism>
<dbReference type="InterPro" id="IPR029058">
    <property type="entry name" value="AB_hydrolase_fold"/>
</dbReference>
<comment type="caution">
    <text evidence="2">The sequence shown here is derived from an EMBL/GenBank/DDBJ whole genome shotgun (WGS) entry which is preliminary data.</text>
</comment>
<dbReference type="GO" id="GO:0016787">
    <property type="term" value="F:hydrolase activity"/>
    <property type="evidence" value="ECO:0007669"/>
    <property type="project" value="UniProtKB-KW"/>
</dbReference>
<gene>
    <name evidence="2" type="ORF">Q3O60_01325</name>
</gene>
<dbReference type="InterPro" id="IPR022742">
    <property type="entry name" value="Hydrolase_4"/>
</dbReference>
<evidence type="ECO:0000313" key="2">
    <source>
        <dbReference type="EMBL" id="MDP4534830.1"/>
    </source>
</evidence>
<dbReference type="Proteomes" id="UP001231616">
    <property type="component" value="Unassembled WGS sequence"/>
</dbReference>
<evidence type="ECO:0000259" key="1">
    <source>
        <dbReference type="Pfam" id="PF12146"/>
    </source>
</evidence>
<dbReference type="PANTHER" id="PTHR11005">
    <property type="entry name" value="LYSOSOMAL ACID LIPASE-RELATED"/>
    <property type="match status" value="1"/>
</dbReference>